<comment type="pathway">
    <text evidence="1">Metabolic intermediate biosynthesis; chorismate biosynthesis; chorismate from D-erythrose 4-phosphate and phosphoenolpyruvate: step 6/7.</text>
</comment>
<keyword evidence="6" id="KW-0057">Aromatic amino acid biosynthesis</keyword>
<evidence type="ECO:0000256" key="1">
    <source>
        <dbReference type="ARBA" id="ARBA00004811"/>
    </source>
</evidence>
<evidence type="ECO:0000256" key="8">
    <source>
        <dbReference type="ARBA" id="ARBA00044633"/>
    </source>
</evidence>
<dbReference type="PROSITE" id="PS00104">
    <property type="entry name" value="EPSP_SYNTHASE_1"/>
    <property type="match status" value="1"/>
</dbReference>
<dbReference type="Gene3D" id="3.65.10.10">
    <property type="entry name" value="Enolpyruvate transferase domain"/>
    <property type="match status" value="2"/>
</dbReference>
<dbReference type="EC" id="2.5.1.19" evidence="3"/>
<dbReference type="PIRSF" id="PIRSF000505">
    <property type="entry name" value="EPSPS"/>
    <property type="match status" value="1"/>
</dbReference>
<dbReference type="InterPro" id="IPR006264">
    <property type="entry name" value="EPSP_synthase"/>
</dbReference>
<keyword evidence="4" id="KW-0028">Amino-acid biosynthesis</keyword>
<comment type="similarity">
    <text evidence="2">Belongs to the EPSP synthase family.</text>
</comment>
<dbReference type="PANTHER" id="PTHR21090">
    <property type="entry name" value="AROM/DEHYDROQUINATE SYNTHASE"/>
    <property type="match status" value="1"/>
</dbReference>
<keyword evidence="5" id="KW-0808">Transferase</keyword>
<gene>
    <name evidence="10" type="primary">aroA_2</name>
    <name evidence="10" type="ORF">GCM10010170_032250</name>
</gene>
<dbReference type="InterPro" id="IPR036968">
    <property type="entry name" value="Enolpyruvate_Tfrase_sf"/>
</dbReference>
<evidence type="ECO:0000256" key="2">
    <source>
        <dbReference type="ARBA" id="ARBA00009948"/>
    </source>
</evidence>
<dbReference type="Proteomes" id="UP001501444">
    <property type="component" value="Unassembled WGS sequence"/>
</dbReference>
<feature type="domain" description="Enolpyruvate transferase" evidence="9">
    <location>
        <begin position="17"/>
        <end position="426"/>
    </location>
</feature>
<reference evidence="10 11" key="1">
    <citation type="journal article" date="2019" name="Int. J. Syst. Evol. Microbiol.">
        <title>The Global Catalogue of Microorganisms (GCM) 10K type strain sequencing project: providing services to taxonomists for standard genome sequencing and annotation.</title>
        <authorList>
            <consortium name="The Broad Institute Genomics Platform"/>
            <consortium name="The Broad Institute Genome Sequencing Center for Infectious Disease"/>
            <person name="Wu L."/>
            <person name="Ma J."/>
        </authorList>
    </citation>
    <scope>NUCLEOTIDE SEQUENCE [LARGE SCALE GENOMIC DNA]</scope>
    <source>
        <strain evidence="10 11">JCM 3272</strain>
    </source>
</reference>
<protein>
    <recommendedName>
        <fullName evidence="3">3-phosphoshikimate 1-carboxyvinyltransferase</fullName>
        <ecNumber evidence="3">2.5.1.19</ecNumber>
    </recommendedName>
    <alternativeName>
        <fullName evidence="7">5-enolpyruvylshikimate-3-phosphate synthase</fullName>
    </alternativeName>
</protein>
<evidence type="ECO:0000256" key="7">
    <source>
        <dbReference type="ARBA" id="ARBA00030046"/>
    </source>
</evidence>
<comment type="catalytic activity">
    <reaction evidence="8">
        <text>3-phosphoshikimate + phosphoenolpyruvate = 5-O-(1-carboxyvinyl)-3-phosphoshikimate + phosphate</text>
        <dbReference type="Rhea" id="RHEA:21256"/>
        <dbReference type="ChEBI" id="CHEBI:43474"/>
        <dbReference type="ChEBI" id="CHEBI:57701"/>
        <dbReference type="ChEBI" id="CHEBI:58702"/>
        <dbReference type="ChEBI" id="CHEBI:145989"/>
        <dbReference type="EC" id="2.5.1.19"/>
    </reaction>
    <physiologicalReaction direction="left-to-right" evidence="8">
        <dbReference type="Rhea" id="RHEA:21257"/>
    </physiologicalReaction>
</comment>
<name>A0ABN3G7I5_9ACTN</name>
<dbReference type="PANTHER" id="PTHR21090:SF5">
    <property type="entry name" value="PENTAFUNCTIONAL AROM POLYPEPTIDE"/>
    <property type="match status" value="1"/>
</dbReference>
<evidence type="ECO:0000256" key="6">
    <source>
        <dbReference type="ARBA" id="ARBA00023141"/>
    </source>
</evidence>
<sequence length="449" mass="46617">MHTERVETQLPWRAPTATGPLDAALRLPGSKSMTARALVLGANSAGATTLRGPLRNRDTELMAAGLRAMGCHVSTADDGLWLLRSRPLQGPARVDVGLAGTVLRFLPPLATLAEGAVAFDGHPRSRRRPMAPLLGALRTLGARVEPGGGLPFTVHGVGRIGGGPVTIDASASSQLVSGLLLSAPEFDRGLVLRHVGRPVPKPQVDLTVHMLRSAGAGVDDSRPDVWSVEPGRLKGRAWEIEPDLGSAAPFLAAALVTGGSVTVQRWPPATSQPARRLLDLLHRMGGEARLTPRGLVMRGTGKVRGLSASLAGVAEFAPVLAALAAVADSPSHLYGLGPAWRDETADGQDGQEGLARLAGALAALGADVTVEADGLRVRPRPLRGGTLPTHGDRHLAHAGAVLGLTVAGVDLDDVACTAKTVPDFPRLWSTMVFGYEGGSADAEARVRRG</sequence>
<comment type="caution">
    <text evidence="10">The sequence shown here is derived from an EMBL/GenBank/DDBJ whole genome shotgun (WGS) entry which is preliminary data.</text>
</comment>
<proteinExistence type="inferred from homology"/>
<evidence type="ECO:0000256" key="3">
    <source>
        <dbReference type="ARBA" id="ARBA00012450"/>
    </source>
</evidence>
<dbReference type="EMBL" id="BAAARV010000025">
    <property type="protein sequence ID" value="GAA2345829.1"/>
    <property type="molecule type" value="Genomic_DNA"/>
</dbReference>
<dbReference type="InterPro" id="IPR013792">
    <property type="entry name" value="RNA3'P_cycl/enolpyr_Trfase_a/b"/>
</dbReference>
<evidence type="ECO:0000256" key="5">
    <source>
        <dbReference type="ARBA" id="ARBA00022679"/>
    </source>
</evidence>
<evidence type="ECO:0000313" key="11">
    <source>
        <dbReference type="Proteomes" id="UP001501444"/>
    </source>
</evidence>
<organism evidence="10 11">
    <name type="scientific">Dactylosporangium salmoneum</name>
    <dbReference type="NCBI Taxonomy" id="53361"/>
    <lineage>
        <taxon>Bacteria</taxon>
        <taxon>Bacillati</taxon>
        <taxon>Actinomycetota</taxon>
        <taxon>Actinomycetes</taxon>
        <taxon>Micromonosporales</taxon>
        <taxon>Micromonosporaceae</taxon>
        <taxon>Dactylosporangium</taxon>
    </lineage>
</organism>
<evidence type="ECO:0000259" key="9">
    <source>
        <dbReference type="Pfam" id="PF00275"/>
    </source>
</evidence>
<dbReference type="SUPFAM" id="SSF55205">
    <property type="entry name" value="EPT/RTPC-like"/>
    <property type="match status" value="1"/>
</dbReference>
<evidence type="ECO:0000256" key="4">
    <source>
        <dbReference type="ARBA" id="ARBA00022605"/>
    </source>
</evidence>
<dbReference type="InterPro" id="IPR001986">
    <property type="entry name" value="Enolpyruvate_Tfrase_dom"/>
</dbReference>
<evidence type="ECO:0000313" key="10">
    <source>
        <dbReference type="EMBL" id="GAA2345829.1"/>
    </source>
</evidence>
<dbReference type="Pfam" id="PF00275">
    <property type="entry name" value="EPSP_synthase"/>
    <property type="match status" value="1"/>
</dbReference>
<keyword evidence="11" id="KW-1185">Reference proteome</keyword>
<dbReference type="InterPro" id="IPR023193">
    <property type="entry name" value="EPSP_synthase_CS"/>
</dbReference>
<accession>A0ABN3G7I5</accession>